<dbReference type="PANTHER" id="PTHR36118:SF1">
    <property type="entry name" value="ION-TRANSLOCATING OXIDOREDUCTASE COMPLEX SUBUNIT G"/>
    <property type="match status" value="1"/>
</dbReference>
<evidence type="ECO:0000256" key="2">
    <source>
        <dbReference type="ARBA" id="ARBA00022553"/>
    </source>
</evidence>
<keyword evidence="8" id="KW-1185">Reference proteome</keyword>
<dbReference type="GO" id="GO:0009055">
    <property type="term" value="F:electron transfer activity"/>
    <property type="evidence" value="ECO:0007669"/>
    <property type="project" value="InterPro"/>
</dbReference>
<keyword evidence="1" id="KW-0813">Transport</keyword>
<dbReference type="Proteomes" id="UP000470082">
    <property type="component" value="Unassembled WGS sequence"/>
</dbReference>
<dbReference type="InterPro" id="IPR010209">
    <property type="entry name" value="Ion_transpt_RnfG/RsxG"/>
</dbReference>
<evidence type="ECO:0000256" key="3">
    <source>
        <dbReference type="ARBA" id="ARBA00022630"/>
    </source>
</evidence>
<dbReference type="GO" id="GO:0022900">
    <property type="term" value="P:electron transport chain"/>
    <property type="evidence" value="ECO:0007669"/>
    <property type="project" value="InterPro"/>
</dbReference>
<comment type="caution">
    <text evidence="7">The sequence shown here is derived from an EMBL/GenBank/DDBJ whole genome shotgun (WGS) entry which is preliminary data.</text>
</comment>
<keyword evidence="2" id="KW-0597">Phosphoprotein</keyword>
<evidence type="ECO:0000256" key="4">
    <source>
        <dbReference type="ARBA" id="ARBA00022643"/>
    </source>
</evidence>
<feature type="domain" description="FMN-binding" evidence="6">
    <location>
        <begin position="86"/>
        <end position="160"/>
    </location>
</feature>
<keyword evidence="3" id="KW-0285">Flavoprotein</keyword>
<dbReference type="GO" id="GO:0005886">
    <property type="term" value="C:plasma membrane"/>
    <property type="evidence" value="ECO:0007669"/>
    <property type="project" value="InterPro"/>
</dbReference>
<evidence type="ECO:0000256" key="5">
    <source>
        <dbReference type="ARBA" id="ARBA00022982"/>
    </source>
</evidence>
<proteinExistence type="predicted"/>
<evidence type="ECO:0000256" key="1">
    <source>
        <dbReference type="ARBA" id="ARBA00022448"/>
    </source>
</evidence>
<name>A0A7X2N1E7_9FIRM</name>
<dbReference type="InterPro" id="IPR007329">
    <property type="entry name" value="FMN-bd"/>
</dbReference>
<evidence type="ECO:0000313" key="7">
    <source>
        <dbReference type="EMBL" id="MSS00652.1"/>
    </source>
</evidence>
<keyword evidence="4" id="KW-0288">FMN</keyword>
<evidence type="ECO:0000259" key="6">
    <source>
        <dbReference type="Pfam" id="PF04205"/>
    </source>
</evidence>
<gene>
    <name evidence="7" type="ORF">FYJ50_00725</name>
</gene>
<evidence type="ECO:0000313" key="8">
    <source>
        <dbReference type="Proteomes" id="UP000470082"/>
    </source>
</evidence>
<reference evidence="7 8" key="1">
    <citation type="submission" date="2019-08" db="EMBL/GenBank/DDBJ databases">
        <title>In-depth cultivation of the pig gut microbiome towards novel bacterial diversity and tailored functional studies.</title>
        <authorList>
            <person name="Wylensek D."/>
            <person name="Hitch T.C.A."/>
            <person name="Clavel T."/>
        </authorList>
    </citation>
    <scope>NUCLEOTIDE SEQUENCE [LARGE SCALE GENOMIC DNA]</scope>
    <source>
        <strain evidence="7 8">LKV-178-WT-2G</strain>
    </source>
</reference>
<dbReference type="EMBL" id="VUMM01000001">
    <property type="protein sequence ID" value="MSS00652.1"/>
    <property type="molecule type" value="Genomic_DNA"/>
</dbReference>
<accession>A0A7X2N1E7</accession>
<sequence>MKKALQLGLFLAIVSAIAGGALSYVNGITSPIIEENNLAIEKATLLEMYPEANEDDFELVEGVSSKTIQKVYKYNDFYIFNMKVSGYKDGTTYLVSIDSQTEVIDKYQALSNGDTKGLGSQVMDEPFKESLEGKSASGELDTISGATVSSTPVIEGIHEADQVLKDMK</sequence>
<dbReference type="RefSeq" id="WP_154459126.1">
    <property type="nucleotide sequence ID" value="NZ_JAQYTQ010000054.1"/>
</dbReference>
<dbReference type="GO" id="GO:0010181">
    <property type="term" value="F:FMN binding"/>
    <property type="evidence" value="ECO:0007669"/>
    <property type="project" value="InterPro"/>
</dbReference>
<organism evidence="7 8">
    <name type="scientific">Floccifex porci</name>
    <dbReference type="NCBI Taxonomy" id="2606629"/>
    <lineage>
        <taxon>Bacteria</taxon>
        <taxon>Bacillati</taxon>
        <taxon>Bacillota</taxon>
        <taxon>Erysipelotrichia</taxon>
        <taxon>Erysipelotrichales</taxon>
        <taxon>Erysipelotrichaceae</taxon>
        <taxon>Floccifex</taxon>
    </lineage>
</organism>
<dbReference type="PANTHER" id="PTHR36118">
    <property type="entry name" value="ION-TRANSLOCATING OXIDOREDUCTASE COMPLEX SUBUNIT G"/>
    <property type="match status" value="1"/>
</dbReference>
<keyword evidence="5" id="KW-0249">Electron transport</keyword>
<protein>
    <submittedName>
        <fullName evidence="7">FMN-binding protein</fullName>
    </submittedName>
</protein>
<dbReference type="Pfam" id="PF04205">
    <property type="entry name" value="FMN_bind"/>
    <property type="match status" value="1"/>
</dbReference>
<dbReference type="AlphaFoldDB" id="A0A7X2N1E7"/>